<name>A0A839AJH1_9FLAO</name>
<sequence>MVKKILFLFIFLVTLSSFSQEKSIDKLVASPNPFINNTTIYFNAKKEQSIIFTVRNVLGKTVFSKEITTNKGHNSFPFERQNLKTGMYIYAIQSKDEIISKRFVIR</sequence>
<accession>A0A839AJH1</accession>
<protein>
    <submittedName>
        <fullName evidence="4">T9SS type A sorting domain-containing protein</fullName>
    </submittedName>
</protein>
<evidence type="ECO:0000313" key="4">
    <source>
        <dbReference type="EMBL" id="MBA6155253.1"/>
    </source>
</evidence>
<feature type="chain" id="PRO_5032720860" evidence="2">
    <location>
        <begin position="20"/>
        <end position="106"/>
    </location>
</feature>
<comment type="caution">
    <text evidence="4">The sequence shown here is derived from an EMBL/GenBank/DDBJ whole genome shotgun (WGS) entry which is preliminary data.</text>
</comment>
<keyword evidence="5" id="KW-1185">Reference proteome</keyword>
<evidence type="ECO:0000256" key="1">
    <source>
        <dbReference type="ARBA" id="ARBA00022729"/>
    </source>
</evidence>
<dbReference type="Pfam" id="PF18962">
    <property type="entry name" value="Por_Secre_tail"/>
    <property type="match status" value="1"/>
</dbReference>
<reference evidence="4 5" key="1">
    <citation type="submission" date="2020-07" db="EMBL/GenBank/DDBJ databases">
        <title>Bacterium isolated from marine sediment.</title>
        <authorList>
            <person name="Shang D."/>
            <person name="Du Z.-J."/>
        </authorList>
    </citation>
    <scope>NUCLEOTIDE SEQUENCE [LARGE SCALE GENOMIC DNA]</scope>
    <source>
        <strain evidence="4 5">S7007</strain>
    </source>
</reference>
<dbReference type="AlphaFoldDB" id="A0A839AJH1"/>
<dbReference type="EMBL" id="JACGLS010000001">
    <property type="protein sequence ID" value="MBA6155253.1"/>
    <property type="molecule type" value="Genomic_DNA"/>
</dbReference>
<proteinExistence type="predicted"/>
<feature type="signal peptide" evidence="2">
    <location>
        <begin position="1"/>
        <end position="19"/>
    </location>
</feature>
<evidence type="ECO:0000259" key="3">
    <source>
        <dbReference type="Pfam" id="PF18962"/>
    </source>
</evidence>
<organism evidence="4 5">
    <name type="scientific">Tenacibaculum pelagium</name>
    <dbReference type="NCBI Taxonomy" id="2759527"/>
    <lineage>
        <taxon>Bacteria</taxon>
        <taxon>Pseudomonadati</taxon>
        <taxon>Bacteroidota</taxon>
        <taxon>Flavobacteriia</taxon>
        <taxon>Flavobacteriales</taxon>
        <taxon>Flavobacteriaceae</taxon>
        <taxon>Tenacibaculum</taxon>
    </lineage>
</organism>
<evidence type="ECO:0000256" key="2">
    <source>
        <dbReference type="SAM" id="SignalP"/>
    </source>
</evidence>
<feature type="domain" description="Secretion system C-terminal sorting" evidence="3">
    <location>
        <begin position="31"/>
        <end position="105"/>
    </location>
</feature>
<evidence type="ECO:0000313" key="5">
    <source>
        <dbReference type="Proteomes" id="UP000563906"/>
    </source>
</evidence>
<dbReference type="InterPro" id="IPR026444">
    <property type="entry name" value="Secre_tail"/>
</dbReference>
<dbReference type="RefSeq" id="WP_182123759.1">
    <property type="nucleotide sequence ID" value="NZ_JACGLS010000001.1"/>
</dbReference>
<dbReference type="Proteomes" id="UP000563906">
    <property type="component" value="Unassembled WGS sequence"/>
</dbReference>
<dbReference type="NCBIfam" id="TIGR04183">
    <property type="entry name" value="Por_Secre_tail"/>
    <property type="match status" value="1"/>
</dbReference>
<gene>
    <name evidence="4" type="ORF">H3Z83_01760</name>
</gene>
<keyword evidence="1 2" id="KW-0732">Signal</keyword>